<dbReference type="KEGG" id="omr:OXIME_001155"/>
<dbReference type="EC" id="1.6.5.9" evidence="6"/>
<keyword evidence="7" id="KW-1185">Reference proteome</keyword>
<sequence>MNVLTHLAQFFSPLGHYISYILAYLFETIFFIIFVMVVLVMMIYLFRKYMARLQLRIGPNRVGKFGLLQLIADSLKLVGKETILPKKRDDLPYKVAPVVVFMGLVLAFALLPYGDFFYIGSLTITHSGVSVILLFAAIAIMPVGELLAGVSSSNKYAVMGALRGVAKDVSFEIPMMISVLALVMMASGRTSSPLNLESLVSTQFIPYGIPEVIGLFVFFIAMVARASYSPFDMAESDSELISGHSTEYTGMRFGLFYMGMFGSIFLGSMMVSLLFLGGYNGPFSSDAGFVYLLIKTMVLVLISFTIWLSLPRIRIDKFVNMGWKYLLPISIINLIIAGFLTLGVGVL</sequence>
<name>A0AAX4NIG1_9ARCH</name>
<protein>
    <submittedName>
        <fullName evidence="6">NADH-quinone oxidoreductase subunit NuoH</fullName>
        <ecNumber evidence="6">1.6.5.9</ecNumber>
    </submittedName>
</protein>
<evidence type="ECO:0000313" key="6">
    <source>
        <dbReference type="EMBL" id="WYY00577.1"/>
    </source>
</evidence>
<dbReference type="HAMAP" id="MF_01350">
    <property type="entry name" value="NDH1_NuoH"/>
    <property type="match status" value="1"/>
</dbReference>
<dbReference type="Proteomes" id="UP001451606">
    <property type="component" value="Chromosome"/>
</dbReference>
<feature type="transmembrane region" description="Helical" evidence="5">
    <location>
        <begin position="95"/>
        <end position="114"/>
    </location>
</feature>
<feature type="transmembrane region" description="Helical" evidence="5">
    <location>
        <begin position="20"/>
        <end position="46"/>
    </location>
</feature>
<keyword evidence="2 5" id="KW-0812">Transmembrane</keyword>
<evidence type="ECO:0000256" key="5">
    <source>
        <dbReference type="SAM" id="Phobius"/>
    </source>
</evidence>
<feature type="transmembrane region" description="Helical" evidence="5">
    <location>
        <begin position="207"/>
        <end position="228"/>
    </location>
</feature>
<feature type="transmembrane region" description="Helical" evidence="5">
    <location>
        <begin position="289"/>
        <end position="310"/>
    </location>
</feature>
<feature type="transmembrane region" description="Helical" evidence="5">
    <location>
        <begin position="255"/>
        <end position="277"/>
    </location>
</feature>
<dbReference type="AlphaFoldDB" id="A0AAX4NIG1"/>
<reference evidence="6 7" key="1">
    <citation type="submission" date="2023-09" db="EMBL/GenBank/DDBJ databases">
        <authorList>
            <person name="Golyshina O.V."/>
            <person name="Lunev E.A."/>
            <person name="Bargiela R."/>
            <person name="Gaines M.C."/>
            <person name="Daum B."/>
            <person name="Bale N.J."/>
            <person name="Koenen M."/>
            <person name="Sinninghe Damst J.S."/>
            <person name="Yakimov M."/>
            <person name="Golyshin P.N."/>
        </authorList>
    </citation>
    <scope>NUCLEOTIDE SEQUENCE [LARGE SCALE GENOMIC DNA]</scope>
    <source>
        <strain evidence="6 7">M1</strain>
    </source>
</reference>
<dbReference type="GO" id="GO:0009060">
    <property type="term" value="P:aerobic respiration"/>
    <property type="evidence" value="ECO:0007669"/>
    <property type="project" value="TreeGrafter"/>
</dbReference>
<dbReference type="GO" id="GO:0050136">
    <property type="term" value="F:NADH dehydrogenase (quinone) (non-electrogenic) activity"/>
    <property type="evidence" value="ECO:0007669"/>
    <property type="project" value="UniProtKB-EC"/>
</dbReference>
<feature type="transmembrane region" description="Helical" evidence="5">
    <location>
        <begin position="169"/>
        <end position="187"/>
    </location>
</feature>
<dbReference type="InterPro" id="IPR001694">
    <property type="entry name" value="NADH_UbQ_OxRdtase_su1/FPO"/>
</dbReference>
<proteinExistence type="inferred from homology"/>
<keyword evidence="6" id="KW-0560">Oxidoreductase</keyword>
<evidence type="ECO:0000256" key="3">
    <source>
        <dbReference type="ARBA" id="ARBA00022989"/>
    </source>
</evidence>
<dbReference type="Pfam" id="PF00146">
    <property type="entry name" value="NADHdh"/>
    <property type="match status" value="1"/>
</dbReference>
<evidence type="ECO:0000256" key="2">
    <source>
        <dbReference type="ARBA" id="ARBA00022692"/>
    </source>
</evidence>
<dbReference type="EMBL" id="CP133772">
    <property type="protein sequence ID" value="WYY00577.1"/>
    <property type="molecule type" value="Genomic_DNA"/>
</dbReference>
<evidence type="ECO:0000313" key="7">
    <source>
        <dbReference type="Proteomes" id="UP001451606"/>
    </source>
</evidence>
<keyword evidence="4 5" id="KW-0472">Membrane</keyword>
<dbReference type="NCBIfam" id="NF004741">
    <property type="entry name" value="PRK06076.1-2"/>
    <property type="match status" value="1"/>
</dbReference>
<accession>A0AAX4NIG1</accession>
<evidence type="ECO:0000256" key="1">
    <source>
        <dbReference type="ARBA" id="ARBA00004141"/>
    </source>
</evidence>
<dbReference type="RefSeq" id="WP_393970911.1">
    <property type="nucleotide sequence ID" value="NZ_CP133772.1"/>
</dbReference>
<dbReference type="PANTHER" id="PTHR11432">
    <property type="entry name" value="NADH DEHYDROGENASE SUBUNIT 1"/>
    <property type="match status" value="1"/>
</dbReference>
<organism evidence="6 7">
    <name type="scientific">Oxyplasma meridianum</name>
    <dbReference type="NCBI Taxonomy" id="3073602"/>
    <lineage>
        <taxon>Archaea</taxon>
        <taxon>Methanobacteriati</taxon>
        <taxon>Thermoplasmatota</taxon>
        <taxon>Thermoplasmata</taxon>
        <taxon>Thermoplasmatales</taxon>
        <taxon>Thermoplasmataceae</taxon>
        <taxon>Oxyplasma</taxon>
    </lineage>
</organism>
<gene>
    <name evidence="6" type="primary">nuoH</name>
    <name evidence="6" type="ORF">OXIME_001155</name>
</gene>
<feature type="transmembrane region" description="Helical" evidence="5">
    <location>
        <begin position="126"/>
        <end position="148"/>
    </location>
</feature>
<comment type="subcellular location">
    <subcellularLocation>
        <location evidence="1">Membrane</location>
        <topology evidence="1">Multi-pass membrane protein</topology>
    </subcellularLocation>
</comment>
<evidence type="ECO:0000256" key="4">
    <source>
        <dbReference type="ARBA" id="ARBA00023136"/>
    </source>
</evidence>
<dbReference type="PANTHER" id="PTHR11432:SF3">
    <property type="entry name" value="NADH-UBIQUINONE OXIDOREDUCTASE CHAIN 1"/>
    <property type="match status" value="1"/>
</dbReference>
<dbReference type="GeneID" id="95967892"/>
<feature type="transmembrane region" description="Helical" evidence="5">
    <location>
        <begin position="322"/>
        <end position="346"/>
    </location>
</feature>
<keyword evidence="3 5" id="KW-1133">Transmembrane helix</keyword>
<dbReference type="GO" id="GO:0016020">
    <property type="term" value="C:membrane"/>
    <property type="evidence" value="ECO:0007669"/>
    <property type="project" value="UniProtKB-SubCell"/>
</dbReference>